<reference evidence="2 3" key="1">
    <citation type="submission" date="2018-08" db="EMBL/GenBank/DDBJ databases">
        <title>Actinomadura spongicola sp. nov., isolated from marine sponge Leucetta chagosensis.</title>
        <authorList>
            <person name="Li L."/>
            <person name="Lin H.W."/>
        </authorList>
    </citation>
    <scope>NUCLEOTIDE SEQUENCE [LARGE SCALE GENOMIC DNA]</scope>
    <source>
        <strain evidence="2 3">LHW52907</strain>
    </source>
</reference>
<dbReference type="AlphaFoldDB" id="A0A372GED5"/>
<dbReference type="RefSeq" id="WP_117401300.1">
    <property type="nucleotide sequence ID" value="NZ_QVNQ01000006.1"/>
</dbReference>
<feature type="compositionally biased region" description="Low complexity" evidence="1">
    <location>
        <begin position="142"/>
        <end position="162"/>
    </location>
</feature>
<sequence>MTHRPFYPAGHENIFEDFRQFRTDCGEPDSSSVIHNVERLEELFPLKHGRESLPDSLSRSAVSQFFTGSKGTPPSARLVAVVVLAYLRCAVENGSIRSDPETGTPHDWECVLEAWQARLREAKRQNRPEPPLPRHGGRQDTDTSSTATGTTEPPGSGGTTAPDVAPGPMEGGSRLSVMPSASSPVPPGTARRADPVHLTPDESAALVAHGDYGLVLAEHARIGDREALYQLAVALALDPDHCARAQSWLVSATAARHPAAADLVPEPGRSIDVHDARARAKELARRAEACGHEAALEFFLSCVQQAALRAVPVAAEGDEPR</sequence>
<dbReference type="EMBL" id="QVNQ01000006">
    <property type="protein sequence ID" value="RFS83469.1"/>
    <property type="molecule type" value="Genomic_DNA"/>
</dbReference>
<dbReference type="OrthoDB" id="3461714at2"/>
<feature type="region of interest" description="Disordered" evidence="1">
    <location>
        <begin position="123"/>
        <end position="195"/>
    </location>
</feature>
<keyword evidence="3" id="KW-1185">Reference proteome</keyword>
<name>A0A372GED5_9ACTN</name>
<evidence type="ECO:0000256" key="1">
    <source>
        <dbReference type="SAM" id="MobiDB-lite"/>
    </source>
</evidence>
<accession>A0A372GED5</accession>
<evidence type="ECO:0000313" key="2">
    <source>
        <dbReference type="EMBL" id="RFS83469.1"/>
    </source>
</evidence>
<dbReference type="Proteomes" id="UP000262882">
    <property type="component" value="Unassembled WGS sequence"/>
</dbReference>
<evidence type="ECO:0000313" key="3">
    <source>
        <dbReference type="Proteomes" id="UP000262882"/>
    </source>
</evidence>
<comment type="caution">
    <text evidence="2">The sequence shown here is derived from an EMBL/GenBank/DDBJ whole genome shotgun (WGS) entry which is preliminary data.</text>
</comment>
<protein>
    <submittedName>
        <fullName evidence="2">Uncharacterized protein</fullName>
    </submittedName>
</protein>
<organism evidence="2 3">
    <name type="scientific">Actinomadura spongiicola</name>
    <dbReference type="NCBI Taxonomy" id="2303421"/>
    <lineage>
        <taxon>Bacteria</taxon>
        <taxon>Bacillati</taxon>
        <taxon>Actinomycetota</taxon>
        <taxon>Actinomycetes</taxon>
        <taxon>Streptosporangiales</taxon>
        <taxon>Thermomonosporaceae</taxon>
        <taxon>Actinomadura</taxon>
    </lineage>
</organism>
<proteinExistence type="predicted"/>
<gene>
    <name evidence="2" type="ORF">D0T12_20695</name>
</gene>